<sequence length="127" mass="14893">MGLVLAKEYIKNEDTRRHKTIPLEYRGVIYNLNVNERFFCPDDDYIEFSYTGDEIKVFYGNNERLMISCVNGILTFTFAKTDKQSKERQHITYPLTIAVSSIVMILHSEEGYDKSDTAISRLMEYRD</sequence>
<accession>A0A6C0DK93</accession>
<organism evidence="1">
    <name type="scientific">viral metagenome</name>
    <dbReference type="NCBI Taxonomy" id="1070528"/>
    <lineage>
        <taxon>unclassified sequences</taxon>
        <taxon>metagenomes</taxon>
        <taxon>organismal metagenomes</taxon>
    </lineage>
</organism>
<reference evidence="1" key="1">
    <citation type="journal article" date="2020" name="Nature">
        <title>Giant virus diversity and host interactions through global metagenomics.</title>
        <authorList>
            <person name="Schulz F."/>
            <person name="Roux S."/>
            <person name="Paez-Espino D."/>
            <person name="Jungbluth S."/>
            <person name="Walsh D.A."/>
            <person name="Denef V.J."/>
            <person name="McMahon K.D."/>
            <person name="Konstantinidis K.T."/>
            <person name="Eloe-Fadrosh E.A."/>
            <person name="Kyrpides N.C."/>
            <person name="Woyke T."/>
        </authorList>
    </citation>
    <scope>NUCLEOTIDE SEQUENCE</scope>
    <source>
        <strain evidence="1">GVMAG-M-3300023174-189</strain>
    </source>
</reference>
<proteinExistence type="predicted"/>
<dbReference type="EMBL" id="MN739626">
    <property type="protein sequence ID" value="QHT16704.1"/>
    <property type="molecule type" value="Genomic_DNA"/>
</dbReference>
<dbReference type="AlphaFoldDB" id="A0A6C0DK93"/>
<name>A0A6C0DK93_9ZZZZ</name>
<protein>
    <submittedName>
        <fullName evidence="1">Uncharacterized protein</fullName>
    </submittedName>
</protein>
<evidence type="ECO:0000313" key="1">
    <source>
        <dbReference type="EMBL" id="QHT16704.1"/>
    </source>
</evidence>